<gene>
    <name evidence="2" type="ORF">BJN34_12780</name>
</gene>
<dbReference type="RefSeq" id="WP_078196947.1">
    <property type="nucleotide sequence ID" value="NZ_CP017757.2"/>
</dbReference>
<dbReference type="Proteomes" id="UP000189627">
    <property type="component" value="Chromosome 1"/>
</dbReference>
<feature type="compositionally biased region" description="Basic and acidic residues" evidence="1">
    <location>
        <begin position="54"/>
        <end position="64"/>
    </location>
</feature>
<evidence type="ECO:0000313" key="2">
    <source>
        <dbReference type="EMBL" id="AQV94755.1"/>
    </source>
</evidence>
<reference evidence="3" key="1">
    <citation type="submission" date="2017-02" db="EMBL/GenBank/DDBJ databases">
        <title>Complete genome sequence of Cupriavidus necator strain NH9, a 3-chlorobenzoate degrader.</title>
        <authorList>
            <person name="Moriuchi R."/>
            <person name="Dohra H."/>
            <person name="Ogawa N."/>
        </authorList>
    </citation>
    <scope>NUCLEOTIDE SEQUENCE [LARGE SCALE GENOMIC DNA]</scope>
    <source>
        <strain evidence="3">NH9</strain>
    </source>
</reference>
<proteinExistence type="predicted"/>
<protein>
    <recommendedName>
        <fullName evidence="4">DUF3168 domain-containing protein</fullName>
    </recommendedName>
</protein>
<evidence type="ECO:0000256" key="1">
    <source>
        <dbReference type="SAM" id="MobiDB-lite"/>
    </source>
</evidence>
<evidence type="ECO:0008006" key="4">
    <source>
        <dbReference type="Google" id="ProtNLM"/>
    </source>
</evidence>
<dbReference type="KEGG" id="cuh:BJN34_12780"/>
<sequence>MSKALEILQAIKERLATIRVAGGYQTDIGVRVYLGREFGNDEQDPVPLASLHDGSGENKSDMRPHAGTNTWARSFVIEAFDVCDPDNPLVKAHALIADIKRAVFKDGGLDGLVMNLRIVGDRAMPRAAGSKTVCAQVLGAVEYLEKPTAP</sequence>
<organism evidence="2 3">
    <name type="scientific">Cupriavidus necator</name>
    <name type="common">Alcaligenes eutrophus</name>
    <name type="synonym">Ralstonia eutropha</name>
    <dbReference type="NCBI Taxonomy" id="106590"/>
    <lineage>
        <taxon>Bacteria</taxon>
        <taxon>Pseudomonadati</taxon>
        <taxon>Pseudomonadota</taxon>
        <taxon>Betaproteobacteria</taxon>
        <taxon>Burkholderiales</taxon>
        <taxon>Burkholderiaceae</taxon>
        <taxon>Cupriavidus</taxon>
    </lineage>
</organism>
<evidence type="ECO:0000313" key="3">
    <source>
        <dbReference type="Proteomes" id="UP000189627"/>
    </source>
</evidence>
<accession>A0A1U9URJ7</accession>
<dbReference type="EMBL" id="CP017757">
    <property type="protein sequence ID" value="AQV94755.1"/>
    <property type="molecule type" value="Genomic_DNA"/>
</dbReference>
<feature type="region of interest" description="Disordered" evidence="1">
    <location>
        <begin position="44"/>
        <end position="65"/>
    </location>
</feature>
<dbReference type="OrthoDB" id="9153653at2"/>
<name>A0A1U9URJ7_CUPNE</name>
<dbReference type="AlphaFoldDB" id="A0A1U9URJ7"/>